<evidence type="ECO:0000313" key="2">
    <source>
        <dbReference type="EMBL" id="CAA9305983.1"/>
    </source>
</evidence>
<sequence length="42" mass="4746">MDRARRRPLPRACGSRAAINRRHGERSPCLSVRNGVPGRFDT</sequence>
<evidence type="ECO:0000256" key="1">
    <source>
        <dbReference type="SAM" id="MobiDB-lite"/>
    </source>
</evidence>
<organism evidence="2">
    <name type="scientific">uncultured Gemmatimonadota bacterium</name>
    <dbReference type="NCBI Taxonomy" id="203437"/>
    <lineage>
        <taxon>Bacteria</taxon>
        <taxon>Pseudomonadati</taxon>
        <taxon>Gemmatimonadota</taxon>
        <taxon>environmental samples</taxon>
    </lineage>
</organism>
<dbReference type="AlphaFoldDB" id="A0A6J4KKK6"/>
<gene>
    <name evidence="2" type="ORF">AVDCRST_MAG68-829</name>
</gene>
<protein>
    <submittedName>
        <fullName evidence="2">Uncharacterized protein</fullName>
    </submittedName>
</protein>
<dbReference type="EMBL" id="CADCTW010000046">
    <property type="protein sequence ID" value="CAA9305983.1"/>
    <property type="molecule type" value="Genomic_DNA"/>
</dbReference>
<reference evidence="2" key="1">
    <citation type="submission" date="2020-02" db="EMBL/GenBank/DDBJ databases">
        <authorList>
            <person name="Meier V. D."/>
        </authorList>
    </citation>
    <scope>NUCLEOTIDE SEQUENCE</scope>
    <source>
        <strain evidence="2">AVDCRST_MAG68</strain>
    </source>
</reference>
<name>A0A6J4KKK6_9BACT</name>
<feature type="region of interest" description="Disordered" evidence="1">
    <location>
        <begin position="1"/>
        <end position="42"/>
    </location>
</feature>
<accession>A0A6J4KKK6</accession>
<proteinExistence type="predicted"/>